<keyword evidence="3" id="KW-1185">Reference proteome</keyword>
<organism evidence="2 3">
    <name type="scientific">Venturia inaequalis</name>
    <name type="common">Apple scab fungus</name>
    <dbReference type="NCBI Taxonomy" id="5025"/>
    <lineage>
        <taxon>Eukaryota</taxon>
        <taxon>Fungi</taxon>
        <taxon>Dikarya</taxon>
        <taxon>Ascomycota</taxon>
        <taxon>Pezizomycotina</taxon>
        <taxon>Dothideomycetes</taxon>
        <taxon>Pleosporomycetidae</taxon>
        <taxon>Venturiales</taxon>
        <taxon>Venturiaceae</taxon>
        <taxon>Venturia</taxon>
    </lineage>
</organism>
<name>A0A8H3V9I4_VENIN</name>
<gene>
    <name evidence="2" type="ORF">EG327_005429</name>
</gene>
<dbReference type="SUPFAM" id="SSF53474">
    <property type="entry name" value="alpha/beta-Hydrolases"/>
    <property type="match status" value="1"/>
</dbReference>
<dbReference type="Proteomes" id="UP000490939">
    <property type="component" value="Unassembled WGS sequence"/>
</dbReference>
<dbReference type="InterPro" id="IPR019819">
    <property type="entry name" value="Carboxylesterase_B_CS"/>
</dbReference>
<accession>A0A8H3V9I4</accession>
<dbReference type="InterPro" id="IPR029058">
    <property type="entry name" value="AB_hydrolase_fold"/>
</dbReference>
<dbReference type="Gene3D" id="3.40.50.1820">
    <property type="entry name" value="alpha/beta hydrolase"/>
    <property type="match status" value="1"/>
</dbReference>
<proteinExistence type="predicted"/>
<evidence type="ECO:0000259" key="1">
    <source>
        <dbReference type="Pfam" id="PF00135"/>
    </source>
</evidence>
<dbReference type="InterPro" id="IPR002018">
    <property type="entry name" value="CarbesteraseB"/>
</dbReference>
<protein>
    <recommendedName>
        <fullName evidence="1">Carboxylesterase type B domain-containing protein</fullName>
    </recommendedName>
</protein>
<dbReference type="InterPro" id="IPR050309">
    <property type="entry name" value="Type-B_Carboxylest/Lipase"/>
</dbReference>
<reference evidence="2 3" key="1">
    <citation type="submission" date="2019-07" db="EMBL/GenBank/DDBJ databases">
        <title>Venturia inaequalis Genome Resource.</title>
        <authorList>
            <person name="Lichtner F.J."/>
        </authorList>
    </citation>
    <scope>NUCLEOTIDE SEQUENCE [LARGE SCALE GENOMIC DNA]</scope>
    <source>
        <strain evidence="2 3">DMI_063113</strain>
    </source>
</reference>
<evidence type="ECO:0000313" key="2">
    <source>
        <dbReference type="EMBL" id="KAE9983572.1"/>
    </source>
</evidence>
<sequence>MDTDQHCLLWAPGTYRVPRSNWQSFAIMSTIIRFLIAFLSLSTSSAIPLDSSATNADAQRTDTVVEVNTRYLLSQLPEHEQPKMARNSMSWGELPTITLPYGRFRATKYVKDIDVYVFKNIRFGAPPTGRARFLPPQPPTVNQTVSDGSYGPQCIQSFSIQQIPELDLTGILSLGDRLGLGKYLLDALKPIISRLGQSGSVDELVALFRPLLGPGGPLSAFPGTIGDLIEGISGVLGLASSEDCLFLDVYVPGKAMRKESAPLPVLHWIYGGAYILGSKDGLYDGYSMIEKSGGNMIVVANNYRMGAWGFLAGRSAERANATNLGLYDQRAALQWTQDYIGLFGGDKNRVTAAGESAGAGSLQHHLTAFGGTQDPLFRQAMLQSPAFQPIFDRDGLAEDVFKRFETQAGCTGQGFACLAAISTERFQSASDAVVKQAPPGTFSFGPASDGHLVRQTPSAELSTGNFWKGLDSILLSHTSDEVYMFASSKITTQRSLDDFQRKLLPTTPVLQNAIQQHFNKFRTVKDRLFDLIQGTSFACNVRFLSQAYKGRNWVYQYAKGRGTHGSDILPMFYSRNSPLTALVGVLNTDVAKMAEKLQPYLAAYITTGDPSNRARGLATVFPMDRVADSNREFLAPVLSFDDINVVIPDPATKFSQCEFWRDGMAAGTNLLGYAAPGAVAPTTIVNDQGDPSRFYSQKV</sequence>
<feature type="domain" description="Carboxylesterase type B" evidence="1">
    <location>
        <begin position="95"/>
        <end position="612"/>
    </location>
</feature>
<dbReference type="Pfam" id="PF00135">
    <property type="entry name" value="COesterase"/>
    <property type="match status" value="1"/>
</dbReference>
<evidence type="ECO:0000313" key="3">
    <source>
        <dbReference type="Proteomes" id="UP000490939"/>
    </source>
</evidence>
<dbReference type="PANTHER" id="PTHR11559">
    <property type="entry name" value="CARBOXYLESTERASE"/>
    <property type="match status" value="1"/>
</dbReference>
<comment type="caution">
    <text evidence="2">The sequence shown here is derived from an EMBL/GenBank/DDBJ whole genome shotgun (WGS) entry which is preliminary data.</text>
</comment>
<dbReference type="EMBL" id="WNWR01000314">
    <property type="protein sequence ID" value="KAE9983572.1"/>
    <property type="molecule type" value="Genomic_DNA"/>
</dbReference>
<dbReference type="AlphaFoldDB" id="A0A8H3V9I4"/>
<dbReference type="PROSITE" id="PS00941">
    <property type="entry name" value="CARBOXYLESTERASE_B_2"/>
    <property type="match status" value="1"/>
</dbReference>